<keyword evidence="1" id="KW-0472">Membrane</keyword>
<dbReference type="SUPFAM" id="SSF52266">
    <property type="entry name" value="SGNH hydrolase"/>
    <property type="match status" value="1"/>
</dbReference>
<accession>A0A4R4K4L4</accession>
<protein>
    <recommendedName>
        <fullName evidence="4">SGNH/GDSL hydrolase family protein</fullName>
    </recommendedName>
</protein>
<keyword evidence="3" id="KW-1185">Reference proteome</keyword>
<reference evidence="2 3" key="1">
    <citation type="submission" date="2019-02" db="EMBL/GenBank/DDBJ databases">
        <title>Arundinibacter roseus gen. nov., sp. nov., a new member of the family Cytophagaceae.</title>
        <authorList>
            <person name="Szuroczki S."/>
            <person name="Khayer B."/>
            <person name="Sproer C."/>
            <person name="Toumi M."/>
            <person name="Szabo A."/>
            <person name="Felfoldi T."/>
            <person name="Schumann P."/>
            <person name="Toth E."/>
        </authorList>
    </citation>
    <scope>NUCLEOTIDE SEQUENCE [LARGE SCALE GENOMIC DNA]</scope>
    <source>
        <strain evidence="2 3">DMA-k-7a</strain>
    </source>
</reference>
<keyword evidence="1" id="KW-1133">Transmembrane helix</keyword>
<organism evidence="2 3">
    <name type="scientific">Arundinibacter roseus</name>
    <dbReference type="NCBI Taxonomy" id="2070510"/>
    <lineage>
        <taxon>Bacteria</taxon>
        <taxon>Pseudomonadati</taxon>
        <taxon>Bacteroidota</taxon>
        <taxon>Cytophagia</taxon>
        <taxon>Cytophagales</taxon>
        <taxon>Spirosomataceae</taxon>
        <taxon>Arundinibacter</taxon>
    </lineage>
</organism>
<dbReference type="OrthoDB" id="947914at2"/>
<evidence type="ECO:0000256" key="1">
    <source>
        <dbReference type="SAM" id="Phobius"/>
    </source>
</evidence>
<dbReference type="Proteomes" id="UP000295706">
    <property type="component" value="Unassembled WGS sequence"/>
</dbReference>
<proteinExistence type="predicted"/>
<comment type="caution">
    <text evidence="2">The sequence shown here is derived from an EMBL/GenBank/DDBJ whole genome shotgun (WGS) entry which is preliminary data.</text>
</comment>
<gene>
    <name evidence="2" type="ORF">EZE20_18320</name>
</gene>
<dbReference type="AlphaFoldDB" id="A0A4R4K4L4"/>
<feature type="transmembrane region" description="Helical" evidence="1">
    <location>
        <begin position="46"/>
        <end position="64"/>
    </location>
</feature>
<feature type="transmembrane region" description="Helical" evidence="1">
    <location>
        <begin position="71"/>
        <end position="89"/>
    </location>
</feature>
<evidence type="ECO:0008006" key="4">
    <source>
        <dbReference type="Google" id="ProtNLM"/>
    </source>
</evidence>
<dbReference type="EMBL" id="SMJU01000012">
    <property type="protein sequence ID" value="TDB62338.1"/>
    <property type="molecule type" value="Genomic_DNA"/>
</dbReference>
<evidence type="ECO:0000313" key="2">
    <source>
        <dbReference type="EMBL" id="TDB62338.1"/>
    </source>
</evidence>
<sequence length="447" mass="51024">MKQNLKFTAYIFAIVAILHFGQNFILRFLVGMNQWLIDHFGGLVTYLKLFLLLFWVLGVTYPLWKKTFKHSVAFRFFIILIIPFILYAWSLRMQMLPMYNLAKERGEKVGKVYVNDDKLGYKHLPNSTGYRLLGFRDITIYHDDNGNRVPVGYKPTGKRPLVLYLGCSVSYGDACFADSTFAHYVQQQLGGDYVNAATSGYGLSQMVLKAEELIPKLKPDYVVTQYTSWLAHRSMGQYQNFLGGTFPIPYFSDNGLEMPVFSPRGLRIPLADFKNTPRSLWDFTKFYIRVAPTLIYEDVMELVTKVKMLFGSIPAPTTDELKVEQIGYNRIADVCEKNGAKMLVWTTGTGFGYRTKLPPSLIYERKIPIIYADTALINKHNVKNGDQYGRLYGHWYKPNGTDSVMADGHPNPYAHKIIANEMYRVITGDTAVADTTLTKLQVLKTSK</sequence>
<dbReference type="RefSeq" id="WP_132120368.1">
    <property type="nucleotide sequence ID" value="NZ_SMJU01000012.1"/>
</dbReference>
<keyword evidence="1" id="KW-0812">Transmembrane</keyword>
<feature type="transmembrane region" description="Helical" evidence="1">
    <location>
        <begin position="7"/>
        <end position="26"/>
    </location>
</feature>
<evidence type="ECO:0000313" key="3">
    <source>
        <dbReference type="Proteomes" id="UP000295706"/>
    </source>
</evidence>
<name>A0A4R4K4L4_9BACT</name>